<feature type="transmembrane region" description="Helical" evidence="6">
    <location>
        <begin position="219"/>
        <end position="239"/>
    </location>
</feature>
<dbReference type="InterPro" id="IPR037185">
    <property type="entry name" value="EmrE-like"/>
</dbReference>
<dbReference type="ExpressionAtlas" id="M8D739">
    <property type="expression patterns" value="baseline"/>
</dbReference>
<feature type="transmembrane region" description="Helical" evidence="6">
    <location>
        <begin position="151"/>
        <end position="173"/>
    </location>
</feature>
<evidence type="ECO:0000256" key="4">
    <source>
        <dbReference type="ARBA" id="ARBA00022989"/>
    </source>
</evidence>
<keyword evidence="5 6" id="KW-0472">Membrane</keyword>
<feature type="transmembrane region" description="Helical" evidence="6">
    <location>
        <begin position="193"/>
        <end position="212"/>
    </location>
</feature>
<evidence type="ECO:0000259" key="7">
    <source>
        <dbReference type="Pfam" id="PF00892"/>
    </source>
</evidence>
<protein>
    <recommendedName>
        <fullName evidence="6">WAT1-related protein</fullName>
    </recommendedName>
</protein>
<comment type="subcellular location">
    <subcellularLocation>
        <location evidence="1 6">Membrane</location>
        <topology evidence="1 6">Multi-pass membrane protein</topology>
    </subcellularLocation>
</comment>
<feature type="transmembrane region" description="Helical" evidence="6">
    <location>
        <begin position="33"/>
        <end position="55"/>
    </location>
</feature>
<dbReference type="PANTHER" id="PTHR31218">
    <property type="entry name" value="WAT1-RELATED PROTEIN"/>
    <property type="match status" value="1"/>
</dbReference>
<dbReference type="AlphaFoldDB" id="M8D739"/>
<sequence length="298" mass="32140">MGCLPTLAMLAVQAGFAGMNVLSKLSLDTGMSPFVLIASRSFVAAGVLAPIALYYERNLWAMMSRRVILEIFISSTLGMSLSELLYFLGFQSTSPTVASALGNLVPALTFVIAATAKMETLRLKTCAGQAKVAGTIACLGGSMNKTSQRFAAPYTSTIIMSLIVGVEFAVVSAAVDQRASVWELGSGIRLYSVLYMGVVGWGATFVVMTWCIKLRGPLFVSMFNPVVLVVCAVLGWEFLGERYTSEMRLDRCSSWPASTWCYGERPGRRTSRPTSRMVPAPVCDAEATKGRLEDNSQV</sequence>
<keyword evidence="3 6" id="KW-0812">Transmembrane</keyword>
<evidence type="ECO:0000256" key="1">
    <source>
        <dbReference type="ARBA" id="ARBA00004141"/>
    </source>
</evidence>
<dbReference type="GO" id="GO:0016020">
    <property type="term" value="C:membrane"/>
    <property type="evidence" value="ECO:0007669"/>
    <property type="project" value="UniProtKB-SubCell"/>
</dbReference>
<comment type="similarity">
    <text evidence="2 6">Belongs to the drug/metabolite transporter (DMT) superfamily. Plant drug/metabolite exporter (P-DME) (TC 2.A.7.4) family.</text>
</comment>
<feature type="transmembrane region" description="Helical" evidence="6">
    <location>
        <begin position="67"/>
        <end position="90"/>
    </location>
</feature>
<name>M8D739_AEGTA</name>
<reference evidence="8" key="1">
    <citation type="submission" date="2015-06" db="UniProtKB">
        <authorList>
            <consortium name="EnsemblPlants"/>
        </authorList>
    </citation>
    <scope>IDENTIFICATION</scope>
</reference>
<evidence type="ECO:0000313" key="8">
    <source>
        <dbReference type="EnsemblPlants" id="EMT32266"/>
    </source>
</evidence>
<evidence type="ECO:0000256" key="3">
    <source>
        <dbReference type="ARBA" id="ARBA00022692"/>
    </source>
</evidence>
<feature type="transmembrane region" description="Helical" evidence="6">
    <location>
        <begin position="96"/>
        <end position="116"/>
    </location>
</feature>
<feature type="domain" description="EamA" evidence="7">
    <location>
        <begin position="7"/>
        <end position="128"/>
    </location>
</feature>
<evidence type="ECO:0000256" key="6">
    <source>
        <dbReference type="RuleBase" id="RU363077"/>
    </source>
</evidence>
<proteinExistence type="inferred from homology"/>
<dbReference type="InterPro" id="IPR030184">
    <property type="entry name" value="WAT1-related"/>
</dbReference>
<dbReference type="InterPro" id="IPR000620">
    <property type="entry name" value="EamA_dom"/>
</dbReference>
<evidence type="ECO:0000256" key="2">
    <source>
        <dbReference type="ARBA" id="ARBA00007635"/>
    </source>
</evidence>
<dbReference type="GO" id="GO:0022857">
    <property type="term" value="F:transmembrane transporter activity"/>
    <property type="evidence" value="ECO:0007669"/>
    <property type="project" value="InterPro"/>
</dbReference>
<organism evidence="8">
    <name type="scientific">Aegilops tauschii</name>
    <name type="common">Tausch's goatgrass</name>
    <name type="synonym">Aegilops squarrosa</name>
    <dbReference type="NCBI Taxonomy" id="37682"/>
    <lineage>
        <taxon>Eukaryota</taxon>
        <taxon>Viridiplantae</taxon>
        <taxon>Streptophyta</taxon>
        <taxon>Embryophyta</taxon>
        <taxon>Tracheophyta</taxon>
        <taxon>Spermatophyta</taxon>
        <taxon>Magnoliopsida</taxon>
        <taxon>Liliopsida</taxon>
        <taxon>Poales</taxon>
        <taxon>Poaceae</taxon>
        <taxon>BOP clade</taxon>
        <taxon>Pooideae</taxon>
        <taxon>Triticodae</taxon>
        <taxon>Triticeae</taxon>
        <taxon>Triticinae</taxon>
        <taxon>Aegilops</taxon>
    </lineage>
</organism>
<dbReference type="SUPFAM" id="SSF103481">
    <property type="entry name" value="Multidrug resistance efflux transporter EmrE"/>
    <property type="match status" value="2"/>
</dbReference>
<dbReference type="EnsemblPlants" id="EMT32266">
    <property type="protein sequence ID" value="EMT32266"/>
    <property type="gene ID" value="F775_16731"/>
</dbReference>
<evidence type="ECO:0000256" key="5">
    <source>
        <dbReference type="ARBA" id="ARBA00023136"/>
    </source>
</evidence>
<accession>M8D739</accession>
<keyword evidence="4 6" id="KW-1133">Transmembrane helix</keyword>
<dbReference type="Pfam" id="PF00892">
    <property type="entry name" value="EamA"/>
    <property type="match status" value="1"/>
</dbReference>